<reference evidence="2" key="1">
    <citation type="journal article" date="2023" name="PLoS Negl. Trop. Dis.">
        <title>A genome sequence for Biomphalaria pfeifferi, the major vector snail for the human-infecting parasite Schistosoma mansoni.</title>
        <authorList>
            <person name="Bu L."/>
            <person name="Lu L."/>
            <person name="Laidemitt M.R."/>
            <person name="Zhang S.M."/>
            <person name="Mutuku M."/>
            <person name="Mkoji G."/>
            <person name="Steinauer M."/>
            <person name="Loker E.S."/>
        </authorList>
    </citation>
    <scope>NUCLEOTIDE SEQUENCE</scope>
    <source>
        <strain evidence="2">KasaAsao</strain>
    </source>
</reference>
<gene>
    <name evidence="2" type="ORF">Bpfe_003739</name>
</gene>
<keyword evidence="1" id="KW-0812">Transmembrane</keyword>
<evidence type="ECO:0000313" key="2">
    <source>
        <dbReference type="EMBL" id="KAK0067004.1"/>
    </source>
</evidence>
<evidence type="ECO:0000256" key="1">
    <source>
        <dbReference type="SAM" id="Phobius"/>
    </source>
</evidence>
<reference evidence="2" key="2">
    <citation type="submission" date="2023-04" db="EMBL/GenBank/DDBJ databases">
        <authorList>
            <person name="Bu L."/>
            <person name="Lu L."/>
            <person name="Laidemitt M.R."/>
            <person name="Zhang S.M."/>
            <person name="Mutuku M."/>
            <person name="Mkoji G."/>
            <person name="Steinauer M."/>
            <person name="Loker E.S."/>
        </authorList>
    </citation>
    <scope>NUCLEOTIDE SEQUENCE</scope>
    <source>
        <strain evidence="2">KasaAsao</strain>
        <tissue evidence="2">Whole Snail</tissue>
    </source>
</reference>
<dbReference type="AlphaFoldDB" id="A0AAD8C5V6"/>
<keyword evidence="1" id="KW-0472">Membrane</keyword>
<keyword evidence="3" id="KW-1185">Reference proteome</keyword>
<organism evidence="2 3">
    <name type="scientific">Biomphalaria pfeifferi</name>
    <name type="common">Bloodfluke planorb</name>
    <name type="synonym">Freshwater snail</name>
    <dbReference type="NCBI Taxonomy" id="112525"/>
    <lineage>
        <taxon>Eukaryota</taxon>
        <taxon>Metazoa</taxon>
        <taxon>Spiralia</taxon>
        <taxon>Lophotrochozoa</taxon>
        <taxon>Mollusca</taxon>
        <taxon>Gastropoda</taxon>
        <taxon>Heterobranchia</taxon>
        <taxon>Euthyneura</taxon>
        <taxon>Panpulmonata</taxon>
        <taxon>Hygrophila</taxon>
        <taxon>Lymnaeoidea</taxon>
        <taxon>Planorbidae</taxon>
        <taxon>Biomphalaria</taxon>
    </lineage>
</organism>
<sequence>MLWLTTLKVDAKLELRYFICNPEKSISFSITIDTAITTRDHAENCHKECTKELIVSLVCITSLLVLLLSIFIAQ</sequence>
<comment type="caution">
    <text evidence="2">The sequence shown here is derived from an EMBL/GenBank/DDBJ whole genome shotgun (WGS) entry which is preliminary data.</text>
</comment>
<feature type="non-terminal residue" evidence="2">
    <location>
        <position position="1"/>
    </location>
</feature>
<feature type="transmembrane region" description="Helical" evidence="1">
    <location>
        <begin position="53"/>
        <end position="73"/>
    </location>
</feature>
<proteinExistence type="predicted"/>
<dbReference type="EMBL" id="JASAOG010000009">
    <property type="protein sequence ID" value="KAK0067004.1"/>
    <property type="molecule type" value="Genomic_DNA"/>
</dbReference>
<accession>A0AAD8C5V6</accession>
<evidence type="ECO:0000313" key="3">
    <source>
        <dbReference type="Proteomes" id="UP001233172"/>
    </source>
</evidence>
<dbReference type="Proteomes" id="UP001233172">
    <property type="component" value="Unassembled WGS sequence"/>
</dbReference>
<protein>
    <submittedName>
        <fullName evidence="2">Uncharacterized protein</fullName>
    </submittedName>
</protein>
<keyword evidence="1" id="KW-1133">Transmembrane helix</keyword>
<name>A0AAD8C5V6_BIOPF</name>